<proteinExistence type="predicted"/>
<organism evidence="1 2">
    <name type="scientific">Protea cynaroides</name>
    <dbReference type="NCBI Taxonomy" id="273540"/>
    <lineage>
        <taxon>Eukaryota</taxon>
        <taxon>Viridiplantae</taxon>
        <taxon>Streptophyta</taxon>
        <taxon>Embryophyta</taxon>
        <taxon>Tracheophyta</taxon>
        <taxon>Spermatophyta</taxon>
        <taxon>Magnoliopsida</taxon>
        <taxon>Proteales</taxon>
        <taxon>Proteaceae</taxon>
        <taxon>Protea</taxon>
    </lineage>
</organism>
<evidence type="ECO:0000313" key="1">
    <source>
        <dbReference type="EMBL" id="KAJ4945392.1"/>
    </source>
</evidence>
<sequence>MGWTESMDNALIDLLVEEPTGNFSVNGLDFQVDGQEDTVGDGVEAYYPSSVDQYFEDVSEVAASMSTQRNQNISSSSRKHGKSRVNDDLVDILGVMTSKIGKIAEALTQGDESASTFSDRLYKDVMKR</sequence>
<keyword evidence="2" id="KW-1185">Reference proteome</keyword>
<dbReference type="AlphaFoldDB" id="A0A9Q0GP41"/>
<name>A0A9Q0GP41_9MAGN</name>
<evidence type="ECO:0000313" key="2">
    <source>
        <dbReference type="Proteomes" id="UP001141806"/>
    </source>
</evidence>
<comment type="caution">
    <text evidence="1">The sequence shown here is derived from an EMBL/GenBank/DDBJ whole genome shotgun (WGS) entry which is preliminary data.</text>
</comment>
<dbReference type="Proteomes" id="UP001141806">
    <property type="component" value="Unassembled WGS sequence"/>
</dbReference>
<gene>
    <name evidence="1" type="ORF">NE237_008253</name>
</gene>
<protein>
    <submittedName>
        <fullName evidence="1">Uncharacterized protein</fullName>
    </submittedName>
</protein>
<reference evidence="1" key="1">
    <citation type="journal article" date="2023" name="Plant J.">
        <title>The genome of the king protea, Protea cynaroides.</title>
        <authorList>
            <person name="Chang J."/>
            <person name="Duong T.A."/>
            <person name="Schoeman C."/>
            <person name="Ma X."/>
            <person name="Roodt D."/>
            <person name="Barker N."/>
            <person name="Li Z."/>
            <person name="Van de Peer Y."/>
            <person name="Mizrachi E."/>
        </authorList>
    </citation>
    <scope>NUCLEOTIDE SEQUENCE</scope>
    <source>
        <tissue evidence="1">Young leaves</tissue>
    </source>
</reference>
<accession>A0A9Q0GP41</accession>
<dbReference type="EMBL" id="JAMYWD010001004">
    <property type="protein sequence ID" value="KAJ4945392.1"/>
    <property type="molecule type" value="Genomic_DNA"/>
</dbReference>